<sequence length="100" mass="11355">MKRTLQDLALLSLISLVLGMAGGVAKYHPDTVVWKAIQTFLENGWNPQFFNYPGLVIYGHALVYASLFQILPIFGMDWAAQWQAGSLTEFTPFFWFPDIL</sequence>
<gene>
    <name evidence="1" type="ORF">BH720_033355</name>
</gene>
<accession>A0ACD5GTM8</accession>
<dbReference type="Proteomes" id="UP000095472">
    <property type="component" value="Chromosome"/>
</dbReference>
<evidence type="ECO:0000313" key="2">
    <source>
        <dbReference type="Proteomes" id="UP000095472"/>
    </source>
</evidence>
<name>A0ACD5GTM8_9CYAN</name>
<keyword evidence="2" id="KW-1185">Reference proteome</keyword>
<reference evidence="1 2" key="1">
    <citation type="journal article" date="2016" name="Genome Announc.">
        <title>Draft Genome Sequence of the Thermotolerant Cyanobacterium Desertifilum sp. IPPAS B-1220.</title>
        <authorList>
            <person name="Mironov K.S."/>
            <person name="Sinetova M.A."/>
            <person name="Bolatkhan K."/>
            <person name="Zayadan B.K."/>
            <person name="Ustinova V.V."/>
            <person name="Kupriyanova E.V."/>
            <person name="Skrypnik A.N."/>
            <person name="Gogoleva N.E."/>
            <person name="Gogolev Y.V."/>
            <person name="Los D.A."/>
        </authorList>
    </citation>
    <scope>NUCLEOTIDE SEQUENCE [LARGE SCALE GENOMIC DNA]</scope>
    <source>
        <strain evidence="1 2">IPPAS B-1220</strain>
    </source>
</reference>
<proteinExistence type="predicted"/>
<dbReference type="EMBL" id="CP182909">
    <property type="protein sequence ID" value="XPM63945.1"/>
    <property type="molecule type" value="Genomic_DNA"/>
</dbReference>
<protein>
    <submittedName>
        <fullName evidence="1">Uncharacterized protein</fullName>
    </submittedName>
</protein>
<organism evidence="1 2">
    <name type="scientific">Desertifilum tharense IPPAS B-1220</name>
    <dbReference type="NCBI Taxonomy" id="1781255"/>
    <lineage>
        <taxon>Bacteria</taxon>
        <taxon>Bacillati</taxon>
        <taxon>Cyanobacteriota</taxon>
        <taxon>Cyanophyceae</taxon>
        <taxon>Desertifilales</taxon>
        <taxon>Desertifilaceae</taxon>
        <taxon>Desertifilum</taxon>
    </lineage>
</organism>
<evidence type="ECO:0000313" key="1">
    <source>
        <dbReference type="EMBL" id="XPM63945.1"/>
    </source>
</evidence>